<organism evidence="2">
    <name type="scientific">Myoviridae sp. ctnzH2</name>
    <dbReference type="NCBI Taxonomy" id="2827707"/>
    <lineage>
        <taxon>Viruses</taxon>
        <taxon>Duplodnaviria</taxon>
        <taxon>Heunggongvirae</taxon>
        <taxon>Uroviricota</taxon>
        <taxon>Caudoviricetes</taxon>
    </lineage>
</organism>
<protein>
    <submittedName>
        <fullName evidence="2">Uncharacterized protein</fullName>
    </submittedName>
</protein>
<keyword evidence="1" id="KW-0472">Membrane</keyword>
<evidence type="ECO:0000256" key="1">
    <source>
        <dbReference type="SAM" id="Phobius"/>
    </source>
</evidence>
<reference evidence="2" key="1">
    <citation type="journal article" date="2021" name="Proc. Natl. Acad. Sci. U.S.A.">
        <title>A Catalog of Tens of Thousands of Viruses from Human Metagenomes Reveals Hidden Associations with Chronic Diseases.</title>
        <authorList>
            <person name="Tisza M.J."/>
            <person name="Buck C.B."/>
        </authorList>
    </citation>
    <scope>NUCLEOTIDE SEQUENCE</scope>
    <source>
        <strain evidence="2">CtnzH2</strain>
    </source>
</reference>
<sequence length="184" mass="20550">MFVSQPLAPSDVIEILGIIASLITSVIAIVISVKTLHQNSQMIEESTRPYIVVYSQTTNFQSPAYYLIIKNFGQTGAIVTSIRCNHDLSLYSFSQNHIPFEHFNGTFVAPGQTFLCSVNTQKLFENPGSLHFSVEYESNGKTYSDCFEINLNADSDLVQVRAATNGKELRNISYTLQDLVEKQL</sequence>
<keyword evidence="1" id="KW-1133">Transmembrane helix</keyword>
<proteinExistence type="predicted"/>
<name>A0A8S5S7M4_9CAUD</name>
<evidence type="ECO:0000313" key="2">
    <source>
        <dbReference type="EMBL" id="DAF47037.1"/>
    </source>
</evidence>
<keyword evidence="1" id="KW-0812">Transmembrane</keyword>
<dbReference type="EMBL" id="BK032549">
    <property type="protein sequence ID" value="DAF47037.1"/>
    <property type="molecule type" value="Genomic_DNA"/>
</dbReference>
<feature type="transmembrane region" description="Helical" evidence="1">
    <location>
        <begin position="12"/>
        <end position="33"/>
    </location>
</feature>
<accession>A0A8S5S7M4</accession>